<dbReference type="Gene3D" id="1.10.10.10">
    <property type="entry name" value="Winged helix-like DNA-binding domain superfamily/Winged helix DNA-binding domain"/>
    <property type="match status" value="1"/>
</dbReference>
<gene>
    <name evidence="1" type="ORF">COS99_04200</name>
</gene>
<comment type="caution">
    <text evidence="1">The sequence shown here is derived from an EMBL/GenBank/DDBJ whole genome shotgun (WGS) entry which is preliminary data.</text>
</comment>
<proteinExistence type="predicted"/>
<dbReference type="AlphaFoldDB" id="A0A2J0KWI9"/>
<dbReference type="GO" id="GO:0005829">
    <property type="term" value="C:cytosol"/>
    <property type="evidence" value="ECO:0007669"/>
    <property type="project" value="TreeGrafter"/>
</dbReference>
<dbReference type="InterPro" id="IPR036388">
    <property type="entry name" value="WH-like_DNA-bd_sf"/>
</dbReference>
<dbReference type="PROSITE" id="PS01332">
    <property type="entry name" value="HTH_RRF2_1"/>
    <property type="match status" value="1"/>
</dbReference>
<evidence type="ECO:0000313" key="2">
    <source>
        <dbReference type="Proteomes" id="UP000230052"/>
    </source>
</evidence>
<accession>A0A2J0KWI9</accession>
<dbReference type="InterPro" id="IPR030489">
    <property type="entry name" value="TR_Rrf2-type_CS"/>
</dbReference>
<dbReference type="PANTHER" id="PTHR33221:SF16">
    <property type="entry name" value="HTH-TYPE TRANSCRIPTIONAL REGULATOR SLR0846-RELATED"/>
    <property type="match status" value="1"/>
</dbReference>
<dbReference type="PANTHER" id="PTHR33221">
    <property type="entry name" value="WINGED HELIX-TURN-HELIX TRANSCRIPTIONAL REGULATOR, RRF2 FAMILY"/>
    <property type="match status" value="1"/>
</dbReference>
<dbReference type="SUPFAM" id="SSF46785">
    <property type="entry name" value="Winged helix' DNA-binding domain"/>
    <property type="match status" value="1"/>
</dbReference>
<evidence type="ECO:0000313" key="1">
    <source>
        <dbReference type="EMBL" id="PIU41684.1"/>
    </source>
</evidence>
<dbReference type="GO" id="GO:0003700">
    <property type="term" value="F:DNA-binding transcription factor activity"/>
    <property type="evidence" value="ECO:0007669"/>
    <property type="project" value="TreeGrafter"/>
</dbReference>
<dbReference type="InterPro" id="IPR036390">
    <property type="entry name" value="WH_DNA-bd_sf"/>
</dbReference>
<dbReference type="Proteomes" id="UP000230052">
    <property type="component" value="Unassembled WGS sequence"/>
</dbReference>
<dbReference type="Pfam" id="PF02082">
    <property type="entry name" value="Rrf2"/>
    <property type="match status" value="1"/>
</dbReference>
<dbReference type="InterPro" id="IPR000944">
    <property type="entry name" value="Tscrpt_reg_Rrf2"/>
</dbReference>
<reference evidence="1 2" key="1">
    <citation type="submission" date="2017-09" db="EMBL/GenBank/DDBJ databases">
        <title>Depth-based differentiation of microbial function through sediment-hosted aquifers and enrichment of novel symbionts in the deep terrestrial subsurface.</title>
        <authorList>
            <person name="Probst A.J."/>
            <person name="Ladd B."/>
            <person name="Jarett J.K."/>
            <person name="Geller-Mcgrath D.E."/>
            <person name="Sieber C.M."/>
            <person name="Emerson J.B."/>
            <person name="Anantharaman K."/>
            <person name="Thomas B.C."/>
            <person name="Malmstrom R."/>
            <person name="Stieglmeier M."/>
            <person name="Klingl A."/>
            <person name="Woyke T."/>
            <person name="Ryan C.M."/>
            <person name="Banfield J.F."/>
        </authorList>
    </citation>
    <scope>NUCLEOTIDE SEQUENCE [LARGE SCALE GENOMIC DNA]</scope>
    <source>
        <strain evidence="1">CG07_land_8_20_14_0_80_42_15</strain>
    </source>
</reference>
<organism evidence="1 2">
    <name type="scientific">Candidatus Aquitaenariimonas noxiae</name>
    <dbReference type="NCBI Taxonomy" id="1974741"/>
    <lineage>
        <taxon>Bacteria</taxon>
        <taxon>Pseudomonadati</taxon>
        <taxon>Candidatus Omnitrophota</taxon>
        <taxon>Candidatus Aquitaenariimonas</taxon>
    </lineage>
</organism>
<dbReference type="NCBIfam" id="TIGR00738">
    <property type="entry name" value="rrf2_super"/>
    <property type="match status" value="1"/>
</dbReference>
<name>A0A2J0KWI9_9BACT</name>
<sequence>MRISAESEYSCRALLELALNWPGRALIQVSAIAKRQDIPIKYLEQILIQLKSAGLVESVRGKQGGYRLAKAPREISLGEVMRKIKGPLLQLADTATQKKSVFTAIWKEVEGAMVKVLDKVNFEDIANKAKSTEGAMVYQI</sequence>
<dbReference type="PROSITE" id="PS51197">
    <property type="entry name" value="HTH_RRF2_2"/>
    <property type="match status" value="1"/>
</dbReference>
<protein>
    <submittedName>
        <fullName evidence="1">Rrf2 family transcriptional regulator</fullName>
    </submittedName>
</protein>
<dbReference type="EMBL" id="PEWV01000039">
    <property type="protein sequence ID" value="PIU41684.1"/>
    <property type="molecule type" value="Genomic_DNA"/>
</dbReference>